<accession>A0ABQ9WK24</accession>
<evidence type="ECO:0000313" key="3">
    <source>
        <dbReference type="Proteomes" id="UP001281761"/>
    </source>
</evidence>
<evidence type="ECO:0000256" key="1">
    <source>
        <dbReference type="SAM" id="MobiDB-lite"/>
    </source>
</evidence>
<keyword evidence="3" id="KW-1185">Reference proteome</keyword>
<name>A0ABQ9WK24_9EUKA</name>
<organism evidence="2 3">
    <name type="scientific">Blattamonas nauphoetae</name>
    <dbReference type="NCBI Taxonomy" id="2049346"/>
    <lineage>
        <taxon>Eukaryota</taxon>
        <taxon>Metamonada</taxon>
        <taxon>Preaxostyla</taxon>
        <taxon>Oxymonadida</taxon>
        <taxon>Blattamonas</taxon>
    </lineage>
</organism>
<feature type="region of interest" description="Disordered" evidence="1">
    <location>
        <begin position="341"/>
        <end position="362"/>
    </location>
</feature>
<comment type="caution">
    <text evidence="2">The sequence shown here is derived from an EMBL/GenBank/DDBJ whole genome shotgun (WGS) entry which is preliminary data.</text>
</comment>
<reference evidence="2 3" key="1">
    <citation type="journal article" date="2022" name="bioRxiv">
        <title>Genomics of Preaxostyla Flagellates Illuminates Evolutionary Transitions and the Path Towards Mitochondrial Loss.</title>
        <authorList>
            <person name="Novak L.V.F."/>
            <person name="Treitli S.C."/>
            <person name="Pyrih J."/>
            <person name="Halakuc P."/>
            <person name="Pipaliya S.V."/>
            <person name="Vacek V."/>
            <person name="Brzon O."/>
            <person name="Soukal P."/>
            <person name="Eme L."/>
            <person name="Dacks J.B."/>
            <person name="Karnkowska A."/>
            <person name="Elias M."/>
            <person name="Hampl V."/>
        </authorList>
    </citation>
    <scope>NUCLEOTIDE SEQUENCE [LARGE SCALE GENOMIC DNA]</scope>
    <source>
        <strain evidence="2">NAU3</strain>
        <tissue evidence="2">Gut</tissue>
    </source>
</reference>
<evidence type="ECO:0000313" key="2">
    <source>
        <dbReference type="EMBL" id="KAK2939817.1"/>
    </source>
</evidence>
<dbReference type="Proteomes" id="UP001281761">
    <property type="component" value="Unassembled WGS sequence"/>
</dbReference>
<gene>
    <name evidence="2" type="ORF">BLNAU_25274</name>
</gene>
<protein>
    <submittedName>
        <fullName evidence="2">Uncharacterized protein</fullName>
    </submittedName>
</protein>
<proteinExistence type="predicted"/>
<dbReference type="EMBL" id="JARBJD010000844">
    <property type="protein sequence ID" value="KAK2939817.1"/>
    <property type="molecule type" value="Genomic_DNA"/>
</dbReference>
<sequence length="362" mass="40240">MSDHVPPFVDNGFSFENITQTHIGRLNLEFSDVTSVSFTLCTFKDMTNSNTNGGGAAISIREFKSSLTVSSCFFLRCISTAEQHLLWRESRRVPCIFDGDRPLFFELSKADEDGAMRVESEIVKISHSVFVECSAYQNAGAINIESVSGNALDVHFRGKGPLFSNTSSQITSEMIVFCDSTSGTPNVCLYRLDGNYLIPQISPTHTVKSVDVSFDGDEATVTVQTDKAIKGTLNLLLDGSNVPRLVHVVGVHPHPPSLTDVSANIMKYKQQYAFLLLYFDREVRTTAETEEFVVVGDDRILTHDTTYTIKSIITTPGSESMPVLMSDPISFHIPKSSYVLTEEPETQNHNQKTLTRKRCRQK</sequence>